<feature type="non-terminal residue" evidence="1">
    <location>
        <position position="64"/>
    </location>
</feature>
<evidence type="ECO:0000313" key="2">
    <source>
        <dbReference type="Proteomes" id="UP000824469"/>
    </source>
</evidence>
<gene>
    <name evidence="1" type="ORF">KI387_035658</name>
</gene>
<dbReference type="Proteomes" id="UP000824469">
    <property type="component" value="Unassembled WGS sequence"/>
</dbReference>
<dbReference type="AlphaFoldDB" id="A0AA38L0S6"/>
<sequence length="64" mass="6756">ASTPVCGASQPTPFSHMTYTQILNDHNVDLDVPGLSKLGSLGDVFAGVEVMGDNLIDLETHSIE</sequence>
<evidence type="ECO:0000313" key="1">
    <source>
        <dbReference type="EMBL" id="KAH9307747.1"/>
    </source>
</evidence>
<accession>A0AA38L0S6</accession>
<feature type="non-terminal residue" evidence="1">
    <location>
        <position position="1"/>
    </location>
</feature>
<dbReference type="EMBL" id="JAHRHJ020000007">
    <property type="protein sequence ID" value="KAH9307747.1"/>
    <property type="molecule type" value="Genomic_DNA"/>
</dbReference>
<proteinExistence type="predicted"/>
<name>A0AA38L0S6_TAXCH</name>
<comment type="caution">
    <text evidence="1">The sequence shown here is derived from an EMBL/GenBank/DDBJ whole genome shotgun (WGS) entry which is preliminary data.</text>
</comment>
<keyword evidence="2" id="KW-1185">Reference proteome</keyword>
<reference evidence="1 2" key="1">
    <citation type="journal article" date="2021" name="Nat. Plants">
        <title>The Taxus genome provides insights into paclitaxel biosynthesis.</title>
        <authorList>
            <person name="Xiong X."/>
            <person name="Gou J."/>
            <person name="Liao Q."/>
            <person name="Li Y."/>
            <person name="Zhou Q."/>
            <person name="Bi G."/>
            <person name="Li C."/>
            <person name="Du R."/>
            <person name="Wang X."/>
            <person name="Sun T."/>
            <person name="Guo L."/>
            <person name="Liang H."/>
            <person name="Lu P."/>
            <person name="Wu Y."/>
            <person name="Zhang Z."/>
            <person name="Ro D.K."/>
            <person name="Shang Y."/>
            <person name="Huang S."/>
            <person name="Yan J."/>
        </authorList>
    </citation>
    <scope>NUCLEOTIDE SEQUENCE [LARGE SCALE GENOMIC DNA]</scope>
    <source>
        <strain evidence="1">Ta-2019</strain>
    </source>
</reference>
<protein>
    <submittedName>
        <fullName evidence="1">Uncharacterized protein</fullName>
    </submittedName>
</protein>
<organism evidence="1 2">
    <name type="scientific">Taxus chinensis</name>
    <name type="common">Chinese yew</name>
    <name type="synonym">Taxus wallichiana var. chinensis</name>
    <dbReference type="NCBI Taxonomy" id="29808"/>
    <lineage>
        <taxon>Eukaryota</taxon>
        <taxon>Viridiplantae</taxon>
        <taxon>Streptophyta</taxon>
        <taxon>Embryophyta</taxon>
        <taxon>Tracheophyta</taxon>
        <taxon>Spermatophyta</taxon>
        <taxon>Pinopsida</taxon>
        <taxon>Pinidae</taxon>
        <taxon>Conifers II</taxon>
        <taxon>Cupressales</taxon>
        <taxon>Taxaceae</taxon>
        <taxon>Taxus</taxon>
    </lineage>
</organism>